<evidence type="ECO:0000313" key="1">
    <source>
        <dbReference type="EMBL" id="NWB50018.1"/>
    </source>
</evidence>
<gene>
    <name evidence="1" type="ORF">HX829_26370</name>
</gene>
<organism evidence="1 2">
    <name type="scientific">Pseudomonas gingeri</name>
    <dbReference type="NCBI Taxonomy" id="117681"/>
    <lineage>
        <taxon>Bacteria</taxon>
        <taxon>Pseudomonadati</taxon>
        <taxon>Pseudomonadota</taxon>
        <taxon>Gammaproteobacteria</taxon>
        <taxon>Pseudomonadales</taxon>
        <taxon>Pseudomonadaceae</taxon>
        <taxon>Pseudomonas</taxon>
    </lineage>
</organism>
<protein>
    <recommendedName>
        <fullName evidence="3">Lauroyl/myristoyl acyltransferase</fullName>
    </recommendedName>
</protein>
<evidence type="ECO:0000313" key="2">
    <source>
        <dbReference type="Proteomes" id="UP000582981"/>
    </source>
</evidence>
<reference evidence="1 2" key="1">
    <citation type="submission" date="2020-04" db="EMBL/GenBank/DDBJ databases">
        <title>Molecular characterization of pseudomonads from Agaricus bisporus reveal novel blotch 2 pathogens in Western Europe.</title>
        <authorList>
            <person name="Taparia T."/>
            <person name="Krijger M."/>
            <person name="Haynes E."/>
            <person name="Elpinstone J.G."/>
            <person name="Noble R."/>
            <person name="Van Der Wolf J."/>
        </authorList>
    </citation>
    <scope>NUCLEOTIDE SEQUENCE [LARGE SCALE GENOMIC DNA]</scope>
    <source>
        <strain evidence="1 2">F1001</strain>
    </source>
</reference>
<dbReference type="Proteomes" id="UP000582981">
    <property type="component" value="Unassembled WGS sequence"/>
</dbReference>
<dbReference type="EMBL" id="JACAPU010000034">
    <property type="protein sequence ID" value="NWB50018.1"/>
    <property type="molecule type" value="Genomic_DNA"/>
</dbReference>
<name>A0A7Y7WJN0_9PSED</name>
<evidence type="ECO:0008006" key="3">
    <source>
        <dbReference type="Google" id="ProtNLM"/>
    </source>
</evidence>
<dbReference type="RefSeq" id="WP_177145387.1">
    <property type="nucleotide sequence ID" value="NZ_JACAPU010000034.1"/>
</dbReference>
<proteinExistence type="predicted"/>
<accession>A0A7Y7WJN0</accession>
<sequence>MNPFRPGWPIRRWLWWMRCKAGLRARLLKGLAPIFRLKVAQRCLPLLPAMLLRLPSVWRGADYNACRQNLELFGLEPRACRLLACRYGAIQLQCAIYQRLYPRHHPERLRAWIRAIAWNDPRQHWPRTRVRSTIIVLAHTGEYWMAVACIIERCPPPKRFIIPIWNFNDPLTRRSLKSLEAFGHRVDILDSNAPKTALAIARALKRGDQVIIFADLPVSFGGVRSGEPVDGRLFGRAAQFVKGPMFLAAKMKCDVLLAGHRAELGGCGELHVIQWITRAAAPQMQAQWALAMESFIAEAPEHWFYLSRLEAFYQRQKTSDEKASGLPGLLQRRGLGG</sequence>
<comment type="caution">
    <text evidence="1">The sequence shown here is derived from an EMBL/GenBank/DDBJ whole genome shotgun (WGS) entry which is preliminary data.</text>
</comment>
<dbReference type="AlphaFoldDB" id="A0A7Y7WJN0"/>